<evidence type="ECO:0008006" key="4">
    <source>
        <dbReference type="Google" id="ProtNLM"/>
    </source>
</evidence>
<dbReference type="EMBL" id="JAVDBT010000015">
    <property type="protein sequence ID" value="MDQ2067638.1"/>
    <property type="molecule type" value="Genomic_DNA"/>
</dbReference>
<organism evidence="2 3">
    <name type="scientific">Pseudogemmobacter lacusdianii</name>
    <dbReference type="NCBI Taxonomy" id="3069608"/>
    <lineage>
        <taxon>Bacteria</taxon>
        <taxon>Pseudomonadati</taxon>
        <taxon>Pseudomonadota</taxon>
        <taxon>Alphaproteobacteria</taxon>
        <taxon>Rhodobacterales</taxon>
        <taxon>Paracoccaceae</taxon>
        <taxon>Pseudogemmobacter</taxon>
    </lineage>
</organism>
<evidence type="ECO:0000313" key="3">
    <source>
        <dbReference type="Proteomes" id="UP001239680"/>
    </source>
</evidence>
<protein>
    <recommendedName>
        <fullName evidence="4">Holin of 3TMs, for gene-transfer release</fullName>
    </recommendedName>
</protein>
<proteinExistence type="predicted"/>
<keyword evidence="3" id="KW-1185">Reference proteome</keyword>
<gene>
    <name evidence="2" type="ORF">Q9295_14770</name>
</gene>
<name>A0ABU0W0W2_9RHOB</name>
<evidence type="ECO:0000313" key="2">
    <source>
        <dbReference type="EMBL" id="MDQ2067638.1"/>
    </source>
</evidence>
<keyword evidence="1" id="KW-0812">Transmembrane</keyword>
<evidence type="ECO:0000256" key="1">
    <source>
        <dbReference type="SAM" id="Phobius"/>
    </source>
</evidence>
<keyword evidence="1" id="KW-1133">Transmembrane helix</keyword>
<reference evidence="2 3" key="1">
    <citation type="submission" date="2023-08" db="EMBL/GenBank/DDBJ databases">
        <title>Characterization of two Paracoccaceae strains isolated from Phycosphere and proposal of Xinfangfangia lacusdiani sp. nov.</title>
        <authorList>
            <person name="Deng Y."/>
            <person name="Zhang Y.Q."/>
        </authorList>
    </citation>
    <scope>NUCLEOTIDE SEQUENCE [LARGE SCALE GENOMIC DNA]</scope>
    <source>
        <strain evidence="2 3">CPCC 101601</strain>
    </source>
</reference>
<keyword evidence="1" id="KW-0472">Membrane</keyword>
<dbReference type="RefSeq" id="WP_306681346.1">
    <property type="nucleotide sequence ID" value="NZ_JAVDBT010000015.1"/>
</dbReference>
<feature type="transmembrane region" description="Helical" evidence="1">
    <location>
        <begin position="61"/>
        <end position="88"/>
    </location>
</feature>
<sequence>MIAFLVKLFGAGLAEQLRQAYAARLDAATEADRLAAEAQIRALEIAAANRLASPENPGIRWAIGIVALALCTHVAAVVVASILPSLGWRVHALPAPMNDWQGSIILSLFGLSALRQMLR</sequence>
<dbReference type="Proteomes" id="UP001239680">
    <property type="component" value="Unassembled WGS sequence"/>
</dbReference>
<accession>A0ABU0W0W2</accession>
<comment type="caution">
    <text evidence="2">The sequence shown here is derived from an EMBL/GenBank/DDBJ whole genome shotgun (WGS) entry which is preliminary data.</text>
</comment>